<dbReference type="Proteomes" id="UP001562457">
    <property type="component" value="Unassembled WGS sequence"/>
</dbReference>
<protein>
    <submittedName>
        <fullName evidence="1">Lipoprotein</fullName>
    </submittedName>
</protein>
<sequence>MHEIILVFHDFREKLYNSIEETLKNFIIFVLIGFFLSACSPYDTQIKREYDTQHYTQTYKTLQKATKNKSNDWLLWKMQSGFLTFSYFGAHFSIDDLEQAEVQFKIYEEKGLLSSVGENVGATLSNDMAMPYHGMIFEGVLLNFYKALAFSSLGDNVQARIEFNRANDRQRRAKEYYSKEIKKAHDETIKEANEEAKSTFYETNTKDSELNNILNTKYTNLGQFAVYKDMINPLIPYVSGLYFMIEKDFTKSIDLLKESYGISKAQLVARDMQLLESRKGKIEYPKFTWVIIEDGSLARKKELTISQPLVTGNGINTINLALPDFVNGKPTYSAYKINATDADLIGNVSNLFASEFEKQLPSIITRAIVGALVKFGITSAISAAGSEYGAIIGLASALAFRATTAADLRSSIVLSDSVWMARIPNTESSIKVYGNNDMLLEIPITKECNARAARIASKDQLDALIKAKPKDVSARIKFFKRYYENGNEDRLCVLTDNIIYLRVHRGTVAHTVIKGD</sequence>
<comment type="caution">
    <text evidence="1">The sequence shown here is derived from an EMBL/GenBank/DDBJ whole genome shotgun (WGS) entry which is preliminary data.</text>
</comment>
<proteinExistence type="predicted"/>
<gene>
    <name evidence="1" type="ORF">NHP164001_08890</name>
</gene>
<name>A0ABQ0D3F8_9HELI</name>
<keyword evidence="1" id="KW-0449">Lipoprotein</keyword>
<reference evidence="1 2" key="1">
    <citation type="submission" date="2024-06" db="EMBL/GenBank/DDBJ databases">
        <title>Draft genome sequence of Helicobacter trogontum NHP16-4001.</title>
        <authorList>
            <person name="Rimbara E."/>
            <person name="Suzuki M."/>
        </authorList>
    </citation>
    <scope>NUCLEOTIDE SEQUENCE [LARGE SCALE GENOMIC DNA]</scope>
    <source>
        <strain evidence="1 2">NHP16-4001</strain>
    </source>
</reference>
<accession>A0ABQ0D3F8</accession>
<organism evidence="1 2">
    <name type="scientific">Helicobacter trogontum</name>
    <dbReference type="NCBI Taxonomy" id="50960"/>
    <lineage>
        <taxon>Bacteria</taxon>
        <taxon>Pseudomonadati</taxon>
        <taxon>Campylobacterota</taxon>
        <taxon>Epsilonproteobacteria</taxon>
        <taxon>Campylobacterales</taxon>
        <taxon>Helicobacteraceae</taxon>
        <taxon>Helicobacter</taxon>
    </lineage>
</organism>
<evidence type="ECO:0000313" key="1">
    <source>
        <dbReference type="EMBL" id="GAB0172873.1"/>
    </source>
</evidence>
<dbReference type="EMBL" id="BAAFHN010000016">
    <property type="protein sequence ID" value="GAB0172873.1"/>
    <property type="molecule type" value="Genomic_DNA"/>
</dbReference>
<keyword evidence="2" id="KW-1185">Reference proteome</keyword>
<evidence type="ECO:0000313" key="2">
    <source>
        <dbReference type="Proteomes" id="UP001562457"/>
    </source>
</evidence>